<evidence type="ECO:0000313" key="6">
    <source>
        <dbReference type="Proteomes" id="UP000015104"/>
    </source>
</evidence>
<protein>
    <recommendedName>
        <fullName evidence="7">Fasciculation and elongation protein zeta-2</fullName>
    </recommendedName>
</protein>
<accession>T1KJV6</accession>
<keyword evidence="2" id="KW-0597">Phosphoprotein</keyword>
<dbReference type="KEGG" id="tut:107364727"/>
<dbReference type="PANTHER" id="PTHR12394">
    <property type="entry name" value="ZYGIN"/>
    <property type="match status" value="1"/>
</dbReference>
<dbReference type="HOGENOM" id="CLU_041596_2_0_1"/>
<gene>
    <name evidence="5" type="primary">107364727</name>
</gene>
<keyword evidence="6" id="KW-1185">Reference proteome</keyword>
<dbReference type="AlphaFoldDB" id="T1KJV6"/>
<dbReference type="eggNOG" id="KOG3919">
    <property type="taxonomic scope" value="Eukaryota"/>
</dbReference>
<name>T1KJV6_TETUR</name>
<dbReference type="EMBL" id="CAEY01000169">
    <property type="status" value="NOT_ANNOTATED_CDS"/>
    <property type="molecule type" value="Genomic_DNA"/>
</dbReference>
<reference evidence="6" key="1">
    <citation type="submission" date="2011-08" db="EMBL/GenBank/DDBJ databases">
        <authorList>
            <person name="Rombauts S."/>
        </authorList>
    </citation>
    <scope>NUCLEOTIDE SEQUENCE</scope>
    <source>
        <strain evidence="6">London</strain>
    </source>
</reference>
<feature type="compositionally biased region" description="Basic and acidic residues" evidence="4">
    <location>
        <begin position="225"/>
        <end position="234"/>
    </location>
</feature>
<proteinExistence type="inferred from homology"/>
<keyword evidence="3" id="KW-0175">Coiled coil</keyword>
<dbReference type="GO" id="GO:0030424">
    <property type="term" value="C:axon"/>
    <property type="evidence" value="ECO:0007669"/>
    <property type="project" value="TreeGrafter"/>
</dbReference>
<evidence type="ECO:0008006" key="7">
    <source>
        <dbReference type="Google" id="ProtNLM"/>
    </source>
</evidence>
<dbReference type="EnsemblMetazoa" id="tetur13g01370.1">
    <property type="protein sequence ID" value="tetur13g01370.1"/>
    <property type="gene ID" value="tetur13g01370"/>
</dbReference>
<dbReference type="Proteomes" id="UP000015104">
    <property type="component" value="Unassembled WGS sequence"/>
</dbReference>
<dbReference type="GO" id="GO:0005737">
    <property type="term" value="C:cytoplasm"/>
    <property type="evidence" value="ECO:0007669"/>
    <property type="project" value="TreeGrafter"/>
</dbReference>
<dbReference type="OrthoDB" id="7959977at2759"/>
<evidence type="ECO:0000256" key="4">
    <source>
        <dbReference type="SAM" id="MobiDB-lite"/>
    </source>
</evidence>
<sequence length="391" mass="44533">MSELKCEAPLAAGEDWPDFIDYQGFNNKNNQDIDYEPSEIELENNRRNQANSGTNCKSLPASIDDVDSGFLETNFKETISGSLEDLVNTFDEKITKCFHDYEESVEKLAPVQVRAQEDIINDSQMWWTLTGNFGNILPVDWSQSYARKLQLPSLKAKDQNGTNINCLNSKNSLNHGDNILGDTTLDEEDLAKDLDLHSLILSSLHQEPIFTAEQVLEEIDKIMQETSPTDKDSSEPMEEEKESSTNRTVNETDNGIRSLIYREKLEKLTITQLNELYIELERMIQGNSETLIQELALRDELEFEKELKNTFISLLLGIQNKRRKHHLERKKGKSANEPKYLTTVIPYNPADGPPDVRKIQILIKILKAVNEDSPTVPTLLTDFILKVLCPT</sequence>
<evidence type="ECO:0000313" key="5">
    <source>
        <dbReference type="EnsemblMetazoa" id="tetur13g01370.1"/>
    </source>
</evidence>
<dbReference type="STRING" id="32264.T1KJV6"/>
<dbReference type="Pfam" id="PF07763">
    <property type="entry name" value="FEZ"/>
    <property type="match status" value="1"/>
</dbReference>
<evidence type="ECO:0000256" key="3">
    <source>
        <dbReference type="ARBA" id="ARBA00023054"/>
    </source>
</evidence>
<reference evidence="5" key="2">
    <citation type="submission" date="2015-06" db="UniProtKB">
        <authorList>
            <consortium name="EnsemblMetazoa"/>
        </authorList>
    </citation>
    <scope>IDENTIFICATION</scope>
</reference>
<comment type="similarity">
    <text evidence="1">Belongs to the zygin family.</text>
</comment>
<evidence type="ECO:0000256" key="1">
    <source>
        <dbReference type="ARBA" id="ARBA00006788"/>
    </source>
</evidence>
<dbReference type="PANTHER" id="PTHR12394:SF12">
    <property type="entry name" value="LD08195P"/>
    <property type="match status" value="1"/>
</dbReference>
<dbReference type="InterPro" id="IPR011680">
    <property type="entry name" value="FEZ"/>
</dbReference>
<feature type="region of interest" description="Disordered" evidence="4">
    <location>
        <begin position="225"/>
        <end position="250"/>
    </location>
</feature>
<evidence type="ECO:0000256" key="2">
    <source>
        <dbReference type="ARBA" id="ARBA00022553"/>
    </source>
</evidence>
<organism evidence="5 6">
    <name type="scientific">Tetranychus urticae</name>
    <name type="common">Two-spotted spider mite</name>
    <dbReference type="NCBI Taxonomy" id="32264"/>
    <lineage>
        <taxon>Eukaryota</taxon>
        <taxon>Metazoa</taxon>
        <taxon>Ecdysozoa</taxon>
        <taxon>Arthropoda</taxon>
        <taxon>Chelicerata</taxon>
        <taxon>Arachnida</taxon>
        <taxon>Acari</taxon>
        <taxon>Acariformes</taxon>
        <taxon>Trombidiformes</taxon>
        <taxon>Prostigmata</taxon>
        <taxon>Eleutherengona</taxon>
        <taxon>Raphignathae</taxon>
        <taxon>Tetranychoidea</taxon>
        <taxon>Tetranychidae</taxon>
        <taxon>Tetranychus</taxon>
    </lineage>
</organism>
<dbReference type="OMA" id="CFRDYGT"/>